<comment type="caution">
    <text evidence="2">The sequence shown here is derived from an EMBL/GenBank/DDBJ whole genome shotgun (WGS) entry which is preliminary data.</text>
</comment>
<gene>
    <name evidence="2" type="ORF">HMPREF9450_00713</name>
</gene>
<evidence type="ECO:0000259" key="1">
    <source>
        <dbReference type="Pfam" id="PF13182"/>
    </source>
</evidence>
<dbReference type="eggNOG" id="ENOG502ZB1P">
    <property type="taxonomic scope" value="Bacteria"/>
</dbReference>
<organism evidence="2 3">
    <name type="scientific">Alistipes indistinctus YIT 12060</name>
    <dbReference type="NCBI Taxonomy" id="742725"/>
    <lineage>
        <taxon>Bacteria</taxon>
        <taxon>Pseudomonadati</taxon>
        <taxon>Bacteroidota</taxon>
        <taxon>Bacteroidia</taxon>
        <taxon>Bacteroidales</taxon>
        <taxon>Rikenellaceae</taxon>
        <taxon>Alistipes</taxon>
    </lineage>
</organism>
<accession>G5H7R0</accession>
<protein>
    <recommendedName>
        <fullName evidence="1">DUF4007 domain-containing protein</fullName>
    </recommendedName>
</protein>
<evidence type="ECO:0000313" key="3">
    <source>
        <dbReference type="Proteomes" id="UP000006008"/>
    </source>
</evidence>
<feature type="domain" description="DUF4007" evidence="1">
    <location>
        <begin position="1"/>
        <end position="182"/>
    </location>
</feature>
<reference evidence="2 3" key="1">
    <citation type="submission" date="2011-08" db="EMBL/GenBank/DDBJ databases">
        <title>The Genome Sequence of Alistipes indistinctus YIT 12060.</title>
        <authorList>
            <consortium name="The Broad Institute Genome Sequencing Platform"/>
            <person name="Earl A."/>
            <person name="Ward D."/>
            <person name="Feldgarden M."/>
            <person name="Gevers D."/>
            <person name="Morotomi M."/>
            <person name="Young S.K."/>
            <person name="Zeng Q."/>
            <person name="Gargeya S."/>
            <person name="Fitzgerald M."/>
            <person name="Haas B."/>
            <person name="Abouelleil A."/>
            <person name="Alvarado L."/>
            <person name="Arachchi H.M."/>
            <person name="Berlin A."/>
            <person name="Brown A."/>
            <person name="Chapman S.B."/>
            <person name="Chen Z."/>
            <person name="Dunbar C."/>
            <person name="Freedman E."/>
            <person name="Gearin G."/>
            <person name="Gellesch M."/>
            <person name="Goldberg J."/>
            <person name="Griggs A."/>
            <person name="Gujja S."/>
            <person name="Heiman D."/>
            <person name="Howarth C."/>
            <person name="Larson L."/>
            <person name="Lui A."/>
            <person name="MacDonald P.J.P."/>
            <person name="Montmayeur A."/>
            <person name="Murphy C."/>
            <person name="Neiman D."/>
            <person name="Pearson M."/>
            <person name="Priest M."/>
            <person name="Roberts A."/>
            <person name="Saif S."/>
            <person name="Shea T."/>
            <person name="Shenoy N."/>
            <person name="Sisk P."/>
            <person name="Stolte C."/>
            <person name="Sykes S."/>
            <person name="Wortman J."/>
            <person name="Nusbaum C."/>
            <person name="Birren B."/>
        </authorList>
    </citation>
    <scope>NUCLEOTIDE SEQUENCE [LARGE SCALE GENOMIC DNA]</scope>
    <source>
        <strain evidence="2 3">YIT 12060</strain>
    </source>
</reference>
<dbReference type="Pfam" id="PF13182">
    <property type="entry name" value="DUF4007"/>
    <property type="match status" value="1"/>
</dbReference>
<dbReference type="EMBL" id="ADLD01000009">
    <property type="protein sequence ID" value="EHB92509.1"/>
    <property type="molecule type" value="Genomic_DNA"/>
</dbReference>
<dbReference type="Proteomes" id="UP000006008">
    <property type="component" value="Unassembled WGS sequence"/>
</dbReference>
<dbReference type="AlphaFoldDB" id="G5H7R0"/>
<dbReference type="HOGENOM" id="CLU_1425277_0_0_10"/>
<dbReference type="STRING" id="742725.HMPREF9450_00713"/>
<dbReference type="InterPro" id="IPR025248">
    <property type="entry name" value="DUF4007"/>
</dbReference>
<keyword evidence="3" id="KW-1185">Reference proteome</keyword>
<dbReference type="OrthoDB" id="747541at2"/>
<sequence length="190" mass="22126">MKAFGLLNRDGILSSIAHKLLNTDRGYDPFFEDIGSLWLMHFNIVNENYATAYRTTFIDYHSQRNVIDKLKLQNFIKHLCFDNPNYRSLYNENTVRKDLNVLIHNYCAKWNSGVEDSNTIFAPLNLIRETEDGTYMFNYDSRNIVPANIFLYALLAVFPDSKSISFESMRELSLIFCLMNNDHIDNNKAA</sequence>
<proteinExistence type="predicted"/>
<name>G5H7R0_9BACT</name>
<evidence type="ECO:0000313" key="2">
    <source>
        <dbReference type="EMBL" id="EHB92509.1"/>
    </source>
</evidence>